<dbReference type="EMBL" id="JAPTGC010000003">
    <property type="protein sequence ID" value="MCZ0862129.1"/>
    <property type="molecule type" value="Genomic_DNA"/>
</dbReference>
<gene>
    <name evidence="1" type="ORF">O0S09_02520</name>
</gene>
<sequence length="42" mass="4641">MTTIDVNGTDVTVIKIEDNDSISLTDMVRNTENGYVLIGNRL</sequence>
<dbReference type="RefSeq" id="WP_268922345.1">
    <property type="nucleotide sequence ID" value="NZ_JAPTGC010000003.1"/>
</dbReference>
<comment type="caution">
    <text evidence="1">The sequence shown here is derived from an EMBL/GenBank/DDBJ whole genome shotgun (WGS) entry which is preliminary data.</text>
</comment>
<accession>A0ABT4ILB1</accession>
<evidence type="ECO:0000313" key="1">
    <source>
        <dbReference type="EMBL" id="MCZ0862129.1"/>
    </source>
</evidence>
<dbReference type="Proteomes" id="UP001141336">
    <property type="component" value="Unassembled WGS sequence"/>
</dbReference>
<protein>
    <submittedName>
        <fullName evidence="1">Uncharacterized protein</fullName>
    </submittedName>
</protein>
<name>A0ABT4ILB1_9EURY</name>
<evidence type="ECO:0000313" key="2">
    <source>
        <dbReference type="Proteomes" id="UP001141336"/>
    </source>
</evidence>
<organism evidence="1 2">
    <name type="scientific">Methanocorpusculum vombati</name>
    <dbReference type="NCBI Taxonomy" id="3002864"/>
    <lineage>
        <taxon>Archaea</taxon>
        <taxon>Methanobacteriati</taxon>
        <taxon>Methanobacteriota</taxon>
        <taxon>Stenosarchaea group</taxon>
        <taxon>Methanomicrobia</taxon>
        <taxon>Methanomicrobiales</taxon>
        <taxon>Methanocorpusculaceae</taxon>
        <taxon>Methanocorpusculum</taxon>
    </lineage>
</organism>
<reference evidence="1" key="1">
    <citation type="submission" date="2022-12" db="EMBL/GenBank/DDBJ databases">
        <title>Isolation and characterisation of novel Methanocorpusculum spp. from native Australian herbivores indicates the genus is ancestrally host-associated.</title>
        <authorList>
            <person name="Volmer J.G."/>
            <person name="Soo R.M."/>
            <person name="Evans P.N."/>
            <person name="Hoedt E.C."/>
            <person name="Astorga Alsina A.L."/>
            <person name="Woodcroft B.J."/>
            <person name="Tyson G.W."/>
            <person name="Hugenholtz P."/>
            <person name="Morrison M."/>
        </authorList>
    </citation>
    <scope>NUCLEOTIDE SEQUENCE</scope>
    <source>
        <strain evidence="1">CW153</strain>
    </source>
</reference>
<proteinExistence type="predicted"/>
<keyword evidence="2" id="KW-1185">Reference proteome</keyword>